<dbReference type="Proteomes" id="UP000011885">
    <property type="component" value="Unassembled WGS sequence"/>
</dbReference>
<dbReference type="InterPro" id="IPR021741">
    <property type="entry name" value="DUF3311"/>
</dbReference>
<dbReference type="PATRIC" id="fig|1263870.3.peg.6195"/>
<feature type="compositionally biased region" description="Low complexity" evidence="1">
    <location>
        <begin position="1"/>
        <end position="16"/>
    </location>
</feature>
<feature type="region of interest" description="Disordered" evidence="1">
    <location>
        <begin position="94"/>
        <end position="114"/>
    </location>
</feature>
<feature type="transmembrane region" description="Helical" evidence="2">
    <location>
        <begin position="54"/>
        <end position="80"/>
    </location>
</feature>
<dbReference type="Pfam" id="PF11755">
    <property type="entry name" value="DUF3311"/>
    <property type="match status" value="1"/>
</dbReference>
<protein>
    <submittedName>
        <fullName evidence="3">Putative membrane protein</fullName>
    </submittedName>
</protein>
<feature type="region of interest" description="Disordered" evidence="1">
    <location>
        <begin position="1"/>
        <end position="24"/>
    </location>
</feature>
<evidence type="ECO:0000256" key="1">
    <source>
        <dbReference type="SAM" id="MobiDB-lite"/>
    </source>
</evidence>
<keyword evidence="4" id="KW-1185">Reference proteome</keyword>
<sequence length="114" mass="12475">MTESPHASDASAASPSRTESSRDGGHSGLWIIAALVLLLLILHQDNWFWTDGRLVFGVIPVGLFWHACLSIGASFTWFLATRIAWPIEPEFEVTTSPRNDAAAVNAPEEKEGEK</sequence>
<gene>
    <name evidence="3" type="ORF">RSSM_05845</name>
</gene>
<keyword evidence="2" id="KW-0472">Membrane</keyword>
<dbReference type="AlphaFoldDB" id="M5TUP0"/>
<evidence type="ECO:0000313" key="4">
    <source>
        <dbReference type="Proteomes" id="UP000011885"/>
    </source>
</evidence>
<evidence type="ECO:0000313" key="3">
    <source>
        <dbReference type="EMBL" id="EMI52754.1"/>
    </source>
</evidence>
<reference evidence="3 4" key="1">
    <citation type="journal article" date="2013" name="Mar. Genomics">
        <title>Expression of sulfatases in Rhodopirellula baltica and the diversity of sulfatases in the genus Rhodopirellula.</title>
        <authorList>
            <person name="Wegner C.E."/>
            <person name="Richter-Heitmann T."/>
            <person name="Klindworth A."/>
            <person name="Klockow C."/>
            <person name="Richter M."/>
            <person name="Achstetter T."/>
            <person name="Glockner F.O."/>
            <person name="Harder J."/>
        </authorList>
    </citation>
    <scope>NUCLEOTIDE SEQUENCE [LARGE SCALE GENOMIC DNA]</scope>
    <source>
        <strain evidence="3 4">SM41</strain>
    </source>
</reference>
<comment type="caution">
    <text evidence="3">The sequence shown here is derived from an EMBL/GenBank/DDBJ whole genome shotgun (WGS) entry which is preliminary data.</text>
</comment>
<evidence type="ECO:0000256" key="2">
    <source>
        <dbReference type="SAM" id="Phobius"/>
    </source>
</evidence>
<keyword evidence="2" id="KW-1133">Transmembrane helix</keyword>
<accession>M5TUP0</accession>
<dbReference type="EMBL" id="ANOH01000407">
    <property type="protein sequence ID" value="EMI52754.1"/>
    <property type="molecule type" value="Genomic_DNA"/>
</dbReference>
<keyword evidence="2" id="KW-0812">Transmembrane</keyword>
<proteinExistence type="predicted"/>
<dbReference type="OrthoDB" id="283209at2"/>
<dbReference type="RefSeq" id="WP_008687045.1">
    <property type="nucleotide sequence ID" value="NZ_ANOH01000407.1"/>
</dbReference>
<organism evidence="3 4">
    <name type="scientific">Rhodopirellula sallentina SM41</name>
    <dbReference type="NCBI Taxonomy" id="1263870"/>
    <lineage>
        <taxon>Bacteria</taxon>
        <taxon>Pseudomonadati</taxon>
        <taxon>Planctomycetota</taxon>
        <taxon>Planctomycetia</taxon>
        <taxon>Pirellulales</taxon>
        <taxon>Pirellulaceae</taxon>
        <taxon>Rhodopirellula</taxon>
    </lineage>
</organism>
<name>M5TUP0_9BACT</name>
<feature type="transmembrane region" description="Helical" evidence="2">
    <location>
        <begin position="24"/>
        <end position="42"/>
    </location>
</feature>